<keyword evidence="1" id="KW-0378">Hydrolase</keyword>
<feature type="compositionally biased region" description="Low complexity" evidence="2">
    <location>
        <begin position="52"/>
        <end position="86"/>
    </location>
</feature>
<dbReference type="Proteomes" id="UP000051804">
    <property type="component" value="Unassembled WGS sequence"/>
</dbReference>
<dbReference type="SUPFAM" id="SSF63817">
    <property type="entry name" value="Sortase"/>
    <property type="match status" value="1"/>
</dbReference>
<evidence type="ECO:0000313" key="4">
    <source>
        <dbReference type="Proteomes" id="UP000051804"/>
    </source>
</evidence>
<dbReference type="Pfam" id="PF04203">
    <property type="entry name" value="Sortase"/>
    <property type="match status" value="1"/>
</dbReference>
<feature type="compositionally biased region" description="Polar residues" evidence="2">
    <location>
        <begin position="87"/>
        <end position="99"/>
    </location>
</feature>
<protein>
    <recommendedName>
        <fullName evidence="5">Sortase</fullName>
    </recommendedName>
</protein>
<evidence type="ECO:0000256" key="1">
    <source>
        <dbReference type="ARBA" id="ARBA00022801"/>
    </source>
</evidence>
<sequence length="243" mass="25496">MFGSQRPLYTHPVPTETVATGPTIQPLTQSAARRQIDQIAFAKHTRALKRATASAKAKATAAEPPAAQTSPTQVAGATTQGTTTNTDRQVATVASAQRQYQHRRPTTHPASQYAANTLYINGVAIHYIQGSMANGAAPGSGAATWGGQAHYSNSSGQNTHFIGHNPGSFGVVASLHRGSQIIVTDAAGQPRTYTVYATVTVDDNSRAANGTDYWNQITGTGGGQRITLQTCIGANTNYIVFAQ</sequence>
<evidence type="ECO:0000256" key="2">
    <source>
        <dbReference type="SAM" id="MobiDB-lite"/>
    </source>
</evidence>
<dbReference type="InterPro" id="IPR023365">
    <property type="entry name" value="Sortase_dom-sf"/>
</dbReference>
<dbReference type="AlphaFoldDB" id="A0A0R1JXW3"/>
<evidence type="ECO:0000313" key="3">
    <source>
        <dbReference type="EMBL" id="KRK74099.1"/>
    </source>
</evidence>
<comment type="caution">
    <text evidence="3">The sequence shown here is derived from an EMBL/GenBank/DDBJ whole genome shotgun (WGS) entry which is preliminary data.</text>
</comment>
<keyword evidence="4" id="KW-1185">Reference proteome</keyword>
<name>A0A0R1JXW3_9LACO</name>
<dbReference type="GO" id="GO:0016787">
    <property type="term" value="F:hydrolase activity"/>
    <property type="evidence" value="ECO:0007669"/>
    <property type="project" value="UniProtKB-KW"/>
</dbReference>
<reference evidence="3 4" key="1">
    <citation type="journal article" date="2015" name="Genome Announc.">
        <title>Expanding the biotechnology potential of lactobacilli through comparative genomics of 213 strains and associated genera.</title>
        <authorList>
            <person name="Sun Z."/>
            <person name="Harris H.M."/>
            <person name="McCann A."/>
            <person name="Guo C."/>
            <person name="Argimon S."/>
            <person name="Zhang W."/>
            <person name="Yang X."/>
            <person name="Jeffery I.B."/>
            <person name="Cooney J.C."/>
            <person name="Kagawa T.F."/>
            <person name="Liu W."/>
            <person name="Song Y."/>
            <person name="Salvetti E."/>
            <person name="Wrobel A."/>
            <person name="Rasinkangas P."/>
            <person name="Parkhill J."/>
            <person name="Rea M.C."/>
            <person name="O'Sullivan O."/>
            <person name="Ritari J."/>
            <person name="Douillard F.P."/>
            <person name="Paul Ross R."/>
            <person name="Yang R."/>
            <person name="Briner A.E."/>
            <person name="Felis G.E."/>
            <person name="de Vos W.M."/>
            <person name="Barrangou R."/>
            <person name="Klaenhammer T.R."/>
            <person name="Caufield P.W."/>
            <person name="Cui Y."/>
            <person name="Zhang H."/>
            <person name="O'Toole P.W."/>
        </authorList>
    </citation>
    <scope>NUCLEOTIDE SEQUENCE [LARGE SCALE GENOMIC DNA]</scope>
    <source>
        <strain evidence="3 4">JCM 17158</strain>
    </source>
</reference>
<accession>A0A0R1JXW3</accession>
<feature type="region of interest" description="Disordered" evidence="2">
    <location>
        <begin position="1"/>
        <end position="22"/>
    </location>
</feature>
<dbReference type="Gene3D" id="2.40.260.10">
    <property type="entry name" value="Sortase"/>
    <property type="match status" value="1"/>
</dbReference>
<organism evidence="3 4">
    <name type="scientific">Lacticaseibacillus nasuensis JCM 17158</name>
    <dbReference type="NCBI Taxonomy" id="1291734"/>
    <lineage>
        <taxon>Bacteria</taxon>
        <taxon>Bacillati</taxon>
        <taxon>Bacillota</taxon>
        <taxon>Bacilli</taxon>
        <taxon>Lactobacillales</taxon>
        <taxon>Lactobacillaceae</taxon>
        <taxon>Lacticaseibacillus</taxon>
    </lineage>
</organism>
<dbReference type="EMBL" id="AZDJ01000002">
    <property type="protein sequence ID" value="KRK74099.1"/>
    <property type="molecule type" value="Genomic_DNA"/>
</dbReference>
<dbReference type="PATRIC" id="fig|1291734.4.peg.1464"/>
<feature type="region of interest" description="Disordered" evidence="2">
    <location>
        <begin position="52"/>
        <end position="108"/>
    </location>
</feature>
<dbReference type="STRING" id="1291734.FD02_GL001423"/>
<dbReference type="InterPro" id="IPR005754">
    <property type="entry name" value="Sortase"/>
</dbReference>
<proteinExistence type="predicted"/>
<evidence type="ECO:0008006" key="5">
    <source>
        <dbReference type="Google" id="ProtNLM"/>
    </source>
</evidence>
<gene>
    <name evidence="3" type="ORF">FD02_GL001423</name>
</gene>